<evidence type="ECO:0000256" key="5">
    <source>
        <dbReference type="ARBA" id="ARBA00023002"/>
    </source>
</evidence>
<dbReference type="SUPFAM" id="SSF56645">
    <property type="entry name" value="Acyl-CoA dehydrogenase NM domain-like"/>
    <property type="match status" value="1"/>
</dbReference>
<evidence type="ECO:0000259" key="6">
    <source>
        <dbReference type="Pfam" id="PF00441"/>
    </source>
</evidence>
<dbReference type="InterPro" id="IPR050741">
    <property type="entry name" value="Acyl-CoA_dehydrogenase"/>
</dbReference>
<reference evidence="8" key="1">
    <citation type="submission" date="2013-08" db="EMBL/GenBank/DDBJ databases">
        <authorList>
            <person name="Mendez C."/>
            <person name="Richter M."/>
            <person name="Ferrer M."/>
            <person name="Sanchez J."/>
        </authorList>
    </citation>
    <scope>NUCLEOTIDE SEQUENCE</scope>
</reference>
<organism evidence="8">
    <name type="scientific">mine drainage metagenome</name>
    <dbReference type="NCBI Taxonomy" id="410659"/>
    <lineage>
        <taxon>unclassified sequences</taxon>
        <taxon>metagenomes</taxon>
        <taxon>ecological metagenomes</taxon>
    </lineage>
</organism>
<feature type="non-terminal residue" evidence="8">
    <location>
        <position position="214"/>
    </location>
</feature>
<dbReference type="FunFam" id="2.40.110.10:FF:000002">
    <property type="entry name" value="Acyl-CoA dehydrogenase fadE12"/>
    <property type="match status" value="1"/>
</dbReference>
<dbReference type="Gene3D" id="2.40.110.10">
    <property type="entry name" value="Butyryl-CoA Dehydrogenase, subunit A, domain 2"/>
    <property type="match status" value="1"/>
</dbReference>
<protein>
    <submittedName>
        <fullName evidence="8">Acyl-CoA dehydrogenase domain-containing protein</fullName>
    </submittedName>
</protein>
<dbReference type="Gene3D" id="1.20.140.10">
    <property type="entry name" value="Butyryl-CoA Dehydrogenase, subunit A, domain 3"/>
    <property type="match status" value="1"/>
</dbReference>
<dbReference type="InterPro" id="IPR009100">
    <property type="entry name" value="AcylCoA_DH/oxidase_NM_dom_sf"/>
</dbReference>
<dbReference type="GO" id="GO:0003995">
    <property type="term" value="F:acyl-CoA dehydrogenase activity"/>
    <property type="evidence" value="ECO:0007669"/>
    <property type="project" value="TreeGrafter"/>
</dbReference>
<dbReference type="InterPro" id="IPR046373">
    <property type="entry name" value="Acyl-CoA_Oxase/DH_mid-dom_sf"/>
</dbReference>
<dbReference type="SUPFAM" id="SSF47203">
    <property type="entry name" value="Acyl-CoA dehydrogenase C-terminal domain-like"/>
    <property type="match status" value="1"/>
</dbReference>
<name>T0ZL86_9ZZZZ</name>
<comment type="similarity">
    <text evidence="2">Belongs to the acyl-CoA dehydrogenase family.</text>
</comment>
<dbReference type="CDD" id="cd00567">
    <property type="entry name" value="ACAD"/>
    <property type="match status" value="1"/>
</dbReference>
<reference evidence="8" key="2">
    <citation type="journal article" date="2014" name="ISME J.">
        <title>Microbial stratification in low pH oxic and suboxic macroscopic growths along an acid mine drainage.</title>
        <authorList>
            <person name="Mendez-Garcia C."/>
            <person name="Mesa V."/>
            <person name="Sprenger R.R."/>
            <person name="Richter M."/>
            <person name="Diez M.S."/>
            <person name="Solano J."/>
            <person name="Bargiela R."/>
            <person name="Golyshina O.V."/>
            <person name="Manteca A."/>
            <person name="Ramos J.L."/>
            <person name="Gallego J.R."/>
            <person name="Llorente I."/>
            <person name="Martins Dos Santos V.A."/>
            <person name="Jensen O.N."/>
            <person name="Pelaez A.I."/>
            <person name="Sanchez J."/>
            <person name="Ferrer M."/>
        </authorList>
    </citation>
    <scope>NUCLEOTIDE SEQUENCE</scope>
</reference>
<keyword evidence="3" id="KW-0285">Flavoprotein</keyword>
<feature type="domain" description="Acyl-CoA dehydrogenase/oxidase C-terminal" evidence="6">
    <location>
        <begin position="106"/>
        <end position="213"/>
    </location>
</feature>
<gene>
    <name evidence="8" type="ORF">B1A_20686</name>
</gene>
<keyword evidence="5" id="KW-0560">Oxidoreductase</keyword>
<dbReference type="AlphaFoldDB" id="T0ZL86"/>
<evidence type="ECO:0000256" key="1">
    <source>
        <dbReference type="ARBA" id="ARBA00001974"/>
    </source>
</evidence>
<dbReference type="Pfam" id="PF00441">
    <property type="entry name" value="Acyl-CoA_dh_1"/>
    <property type="match status" value="1"/>
</dbReference>
<dbReference type="GO" id="GO:0033539">
    <property type="term" value="P:fatty acid beta-oxidation using acyl-CoA dehydrogenase"/>
    <property type="evidence" value="ECO:0007669"/>
    <property type="project" value="TreeGrafter"/>
</dbReference>
<dbReference type="PANTHER" id="PTHR48083">
    <property type="entry name" value="MEDIUM-CHAIN SPECIFIC ACYL-COA DEHYDROGENASE, MITOCHONDRIAL-RELATED"/>
    <property type="match status" value="1"/>
</dbReference>
<dbReference type="InterPro" id="IPR006091">
    <property type="entry name" value="Acyl-CoA_Oxase/DH_mid-dom"/>
</dbReference>
<comment type="cofactor">
    <cofactor evidence="1">
        <name>FAD</name>
        <dbReference type="ChEBI" id="CHEBI:57692"/>
    </cofactor>
</comment>
<dbReference type="PANTHER" id="PTHR48083:SF1">
    <property type="entry name" value="DEHYDROGENASE, PUTATIVE (AFU_ORTHOLOGUE AFUA_7G06510)-RELATED"/>
    <property type="match status" value="1"/>
</dbReference>
<evidence type="ECO:0000256" key="3">
    <source>
        <dbReference type="ARBA" id="ARBA00022630"/>
    </source>
</evidence>
<accession>T0ZL86</accession>
<evidence type="ECO:0000256" key="2">
    <source>
        <dbReference type="ARBA" id="ARBA00009347"/>
    </source>
</evidence>
<dbReference type="GO" id="GO:0005737">
    <property type="term" value="C:cytoplasm"/>
    <property type="evidence" value="ECO:0007669"/>
    <property type="project" value="TreeGrafter"/>
</dbReference>
<evidence type="ECO:0000313" key="8">
    <source>
        <dbReference type="EMBL" id="EQD29484.1"/>
    </source>
</evidence>
<proteinExistence type="inferred from homology"/>
<sequence length="214" mass="23274">MTEPDAGSNSHNISTTATRDGDIYRLNGTKYYISGCDEAEAVLVVTRTSRDEATGYGKLSLFVVDLDSPGIDKTLIPVEITAPEKQFTLFFDNVEVPRERLLGEEGEGLRQVFMGLNPERIMSAAMAVGIGRYALSKATSYATERSVWGTPIGRHQGLAHPLAKAKVDLEMAKLMYQKAAWEYDNDIDAGEAANMSKYAAAEAALACLDQAIQT</sequence>
<comment type="caution">
    <text evidence="8">The sequence shown here is derived from an EMBL/GenBank/DDBJ whole genome shotgun (WGS) entry which is preliminary data.</text>
</comment>
<dbReference type="InterPro" id="IPR036250">
    <property type="entry name" value="AcylCo_DH-like_C"/>
</dbReference>
<dbReference type="InterPro" id="IPR009075">
    <property type="entry name" value="AcylCo_DH/oxidase_C"/>
</dbReference>
<feature type="domain" description="Acyl-CoA oxidase/dehydrogenase middle" evidence="7">
    <location>
        <begin position="1"/>
        <end position="72"/>
    </location>
</feature>
<dbReference type="EMBL" id="AUZX01015272">
    <property type="protein sequence ID" value="EQD29484.1"/>
    <property type="molecule type" value="Genomic_DNA"/>
</dbReference>
<dbReference type="Pfam" id="PF02770">
    <property type="entry name" value="Acyl-CoA_dh_M"/>
    <property type="match status" value="1"/>
</dbReference>
<keyword evidence="4" id="KW-0274">FAD</keyword>
<evidence type="ECO:0000256" key="4">
    <source>
        <dbReference type="ARBA" id="ARBA00022827"/>
    </source>
</evidence>
<evidence type="ECO:0000259" key="7">
    <source>
        <dbReference type="Pfam" id="PF02770"/>
    </source>
</evidence>